<dbReference type="PANTHER" id="PTHR24348">
    <property type="entry name" value="SERINE/THREONINE-PROTEIN KINASE UNC-51-RELATED"/>
    <property type="match status" value="1"/>
</dbReference>
<keyword evidence="4" id="KW-0067">ATP-binding</keyword>
<evidence type="ECO:0000256" key="2">
    <source>
        <dbReference type="ARBA" id="ARBA00022741"/>
    </source>
</evidence>
<evidence type="ECO:0000313" key="7">
    <source>
        <dbReference type="Proteomes" id="UP000319576"/>
    </source>
</evidence>
<dbReference type="GO" id="GO:0005776">
    <property type="term" value="C:autophagosome"/>
    <property type="evidence" value="ECO:0007669"/>
    <property type="project" value="TreeGrafter"/>
</dbReference>
<dbReference type="Proteomes" id="UP000319576">
    <property type="component" value="Chromosome"/>
</dbReference>
<gene>
    <name evidence="6" type="primary">pknB_27</name>
    <name evidence="6" type="ORF">ETAA1_30960</name>
</gene>
<evidence type="ECO:0000313" key="6">
    <source>
        <dbReference type="EMBL" id="QDU21131.1"/>
    </source>
</evidence>
<dbReference type="SMART" id="SM00220">
    <property type="entry name" value="S_TKc"/>
    <property type="match status" value="1"/>
</dbReference>
<dbReference type="AlphaFoldDB" id="A0A517XUE7"/>
<dbReference type="CDD" id="cd14014">
    <property type="entry name" value="STKc_PknB_like"/>
    <property type="match status" value="1"/>
</dbReference>
<dbReference type="GO" id="GO:0005524">
    <property type="term" value="F:ATP binding"/>
    <property type="evidence" value="ECO:0007669"/>
    <property type="project" value="UniProtKB-KW"/>
</dbReference>
<dbReference type="PANTHER" id="PTHR24348:SF22">
    <property type="entry name" value="NON-SPECIFIC SERINE_THREONINE PROTEIN KINASE"/>
    <property type="match status" value="1"/>
</dbReference>
<evidence type="ECO:0000256" key="3">
    <source>
        <dbReference type="ARBA" id="ARBA00022777"/>
    </source>
</evidence>
<dbReference type="InterPro" id="IPR000719">
    <property type="entry name" value="Prot_kinase_dom"/>
</dbReference>
<evidence type="ECO:0000256" key="4">
    <source>
        <dbReference type="ARBA" id="ARBA00022840"/>
    </source>
</evidence>
<name>A0A517XUE7_9BACT</name>
<dbReference type="RefSeq" id="WP_145239848.1">
    <property type="nucleotide sequence ID" value="NZ_CP036273.1"/>
</dbReference>
<dbReference type="GO" id="GO:0004674">
    <property type="term" value="F:protein serine/threonine kinase activity"/>
    <property type="evidence" value="ECO:0007669"/>
    <property type="project" value="UniProtKB-EC"/>
</dbReference>
<protein>
    <submittedName>
        <fullName evidence="6">Serine/threonine-protein kinase PknB</fullName>
        <ecNumber evidence="6">2.7.11.1</ecNumber>
    </submittedName>
</protein>
<dbReference type="Pfam" id="PF00069">
    <property type="entry name" value="Pkinase"/>
    <property type="match status" value="1"/>
</dbReference>
<keyword evidence="3 6" id="KW-0418">Kinase</keyword>
<keyword evidence="7" id="KW-1185">Reference proteome</keyword>
<keyword evidence="1 6" id="KW-0808">Transferase</keyword>
<accession>A0A517XUE7</accession>
<dbReference type="Gene3D" id="3.30.200.20">
    <property type="entry name" value="Phosphorylase Kinase, domain 1"/>
    <property type="match status" value="1"/>
</dbReference>
<dbReference type="InterPro" id="IPR011009">
    <property type="entry name" value="Kinase-like_dom_sf"/>
</dbReference>
<dbReference type="SUPFAM" id="SSF56112">
    <property type="entry name" value="Protein kinase-like (PK-like)"/>
    <property type="match status" value="1"/>
</dbReference>
<reference evidence="6 7" key="1">
    <citation type="submission" date="2019-02" db="EMBL/GenBank/DDBJ databases">
        <title>Deep-cultivation of Planctomycetes and their phenomic and genomic characterization uncovers novel biology.</title>
        <authorList>
            <person name="Wiegand S."/>
            <person name="Jogler M."/>
            <person name="Boedeker C."/>
            <person name="Pinto D."/>
            <person name="Vollmers J."/>
            <person name="Rivas-Marin E."/>
            <person name="Kohn T."/>
            <person name="Peeters S.H."/>
            <person name="Heuer A."/>
            <person name="Rast P."/>
            <person name="Oberbeckmann S."/>
            <person name="Bunk B."/>
            <person name="Jeske O."/>
            <person name="Meyerdierks A."/>
            <person name="Storesund J.E."/>
            <person name="Kallscheuer N."/>
            <person name="Luecker S."/>
            <person name="Lage O.M."/>
            <person name="Pohl T."/>
            <person name="Merkel B.J."/>
            <person name="Hornburger P."/>
            <person name="Mueller R.-W."/>
            <person name="Bruemmer F."/>
            <person name="Labrenz M."/>
            <person name="Spormann A.M."/>
            <person name="Op den Camp H."/>
            <person name="Overmann J."/>
            <person name="Amann R."/>
            <person name="Jetten M.S.M."/>
            <person name="Mascher T."/>
            <person name="Medema M.H."/>
            <person name="Devos D.P."/>
            <person name="Kaster A.-K."/>
            <person name="Ovreas L."/>
            <person name="Rohde M."/>
            <person name="Galperin M.Y."/>
            <person name="Jogler C."/>
        </authorList>
    </citation>
    <scope>NUCLEOTIDE SEQUENCE [LARGE SCALE GENOMIC DNA]</scope>
    <source>
        <strain evidence="6 7">ETA_A1</strain>
    </source>
</reference>
<dbReference type="GO" id="GO:0005829">
    <property type="term" value="C:cytosol"/>
    <property type="evidence" value="ECO:0007669"/>
    <property type="project" value="TreeGrafter"/>
</dbReference>
<dbReference type="InterPro" id="IPR008271">
    <property type="entry name" value="Ser/Thr_kinase_AS"/>
</dbReference>
<keyword evidence="2" id="KW-0547">Nucleotide-binding</keyword>
<dbReference type="PIRSF" id="PIRSF000654">
    <property type="entry name" value="Integrin-linked_kinase"/>
    <property type="match status" value="1"/>
</dbReference>
<dbReference type="EC" id="2.7.11.1" evidence="6"/>
<dbReference type="Gene3D" id="1.10.510.10">
    <property type="entry name" value="Transferase(Phosphotransferase) domain 1"/>
    <property type="match status" value="1"/>
</dbReference>
<proteinExistence type="predicted"/>
<evidence type="ECO:0000259" key="5">
    <source>
        <dbReference type="PROSITE" id="PS50011"/>
    </source>
</evidence>
<evidence type="ECO:0000256" key="1">
    <source>
        <dbReference type="ARBA" id="ARBA00022679"/>
    </source>
</evidence>
<dbReference type="PROSITE" id="PS00108">
    <property type="entry name" value="PROTEIN_KINASE_ST"/>
    <property type="match status" value="1"/>
</dbReference>
<dbReference type="EMBL" id="CP036273">
    <property type="protein sequence ID" value="QDU21131.1"/>
    <property type="molecule type" value="Genomic_DNA"/>
</dbReference>
<dbReference type="KEGG" id="uli:ETAA1_30960"/>
<dbReference type="OrthoDB" id="6111975at2"/>
<dbReference type="GO" id="GO:0016020">
    <property type="term" value="C:membrane"/>
    <property type="evidence" value="ECO:0007669"/>
    <property type="project" value="TreeGrafter"/>
</dbReference>
<organism evidence="6 7">
    <name type="scientific">Urbifossiella limnaea</name>
    <dbReference type="NCBI Taxonomy" id="2528023"/>
    <lineage>
        <taxon>Bacteria</taxon>
        <taxon>Pseudomonadati</taxon>
        <taxon>Planctomycetota</taxon>
        <taxon>Planctomycetia</taxon>
        <taxon>Gemmatales</taxon>
        <taxon>Gemmataceae</taxon>
        <taxon>Urbifossiella</taxon>
    </lineage>
</organism>
<dbReference type="GO" id="GO:0000407">
    <property type="term" value="C:phagophore assembly site"/>
    <property type="evidence" value="ECO:0007669"/>
    <property type="project" value="TreeGrafter"/>
</dbReference>
<sequence>MADINEVIGGYRLRTLLQTGQKSQVFEVVETRSNRHFAMKVLLPEAATEPEARAELFNDAEVGVKMAHANVIRIHKVERSKERPFFVMEFFPSGSLRLRLQAKDTKFIKEHARKIFREAATGLAYMNAMGYVHRDVKPDNILVNSMGDTKIIDFALTTKAKQGGGLSGLLGKLLGKKERVGGTKSYMSPEQILKQPLDGRADLYSYGVTLFELTTGRKPFVGMTEQELLTKHFTEKPQSPVNYNKELTDEFGQIVLKMLAKKREDRFAGFHEFLIALRKVKIYKDEKVEDEG</sequence>
<dbReference type="InterPro" id="IPR045269">
    <property type="entry name" value="Atg1-like"/>
</dbReference>
<dbReference type="PROSITE" id="PS50011">
    <property type="entry name" value="PROTEIN_KINASE_DOM"/>
    <property type="match status" value="1"/>
</dbReference>
<feature type="domain" description="Protein kinase" evidence="5">
    <location>
        <begin position="11"/>
        <end position="274"/>
    </location>
</feature>